<dbReference type="InterPro" id="IPR021476">
    <property type="entry name" value="Egh16-like"/>
</dbReference>
<dbReference type="PANTHER" id="PTHR34618:SF4">
    <property type="entry name" value="CAS1"/>
    <property type="match status" value="1"/>
</dbReference>
<sequence length="216" mass="24187">MWDPKITGEKERWAFLWKVSPSPNAYILADKSIQYLTWLERTGKTRLNRVTGQTLKSGIPKVTAGGNLNVMNYQINLDGAGPFKWSFGAKDICIVRCENNADNGPFGGCIPVQQIRPVKKPAKQGGRVEYGHGYRPDPKKENAKKPAPRPKAGHKKPTKEEIKAAMGGESYDKNVAYGLENESINDDDKGNLQAAYKNKHPINNYSYKRRVKARRG</sequence>
<dbReference type="PANTHER" id="PTHR34618">
    <property type="entry name" value="SURFACE PROTEIN MAS1, PUTATIVE-RELATED"/>
    <property type="match status" value="1"/>
</dbReference>
<feature type="compositionally biased region" description="Basic and acidic residues" evidence="1">
    <location>
        <begin position="129"/>
        <end position="144"/>
    </location>
</feature>
<dbReference type="EMBL" id="WIQZ01000001">
    <property type="protein sequence ID" value="KAF3147179.1"/>
    <property type="molecule type" value="Genomic_DNA"/>
</dbReference>
<feature type="compositionally biased region" description="Basic residues" evidence="1">
    <location>
        <begin position="146"/>
        <end position="157"/>
    </location>
</feature>
<dbReference type="AlphaFoldDB" id="A0A7C8PCJ2"/>
<name>A0A7C8PCJ2_ORBOL</name>
<evidence type="ECO:0000256" key="1">
    <source>
        <dbReference type="SAM" id="MobiDB-lite"/>
    </source>
</evidence>
<organism evidence="2 3">
    <name type="scientific">Orbilia oligospora</name>
    <name type="common">Nematode-trapping fungus</name>
    <name type="synonym">Arthrobotrys oligospora</name>
    <dbReference type="NCBI Taxonomy" id="2813651"/>
    <lineage>
        <taxon>Eukaryota</taxon>
        <taxon>Fungi</taxon>
        <taxon>Dikarya</taxon>
        <taxon>Ascomycota</taxon>
        <taxon>Pezizomycotina</taxon>
        <taxon>Orbiliomycetes</taxon>
        <taxon>Orbiliales</taxon>
        <taxon>Orbiliaceae</taxon>
        <taxon>Orbilia</taxon>
    </lineage>
</organism>
<comment type="caution">
    <text evidence="2">The sequence shown here is derived from an EMBL/GenBank/DDBJ whole genome shotgun (WGS) entry which is preliminary data.</text>
</comment>
<evidence type="ECO:0000313" key="2">
    <source>
        <dbReference type="EMBL" id="KAF3147179.1"/>
    </source>
</evidence>
<feature type="compositionally biased region" description="Basic residues" evidence="1">
    <location>
        <begin position="207"/>
        <end position="216"/>
    </location>
</feature>
<feature type="region of interest" description="Disordered" evidence="1">
    <location>
        <begin position="182"/>
        <end position="216"/>
    </location>
</feature>
<protein>
    <submittedName>
        <fullName evidence="2">Uncharacterized protein</fullName>
    </submittedName>
</protein>
<feature type="region of interest" description="Disordered" evidence="1">
    <location>
        <begin position="117"/>
        <end position="167"/>
    </location>
</feature>
<proteinExistence type="predicted"/>
<evidence type="ECO:0000313" key="3">
    <source>
        <dbReference type="Proteomes" id="UP000480548"/>
    </source>
</evidence>
<gene>
    <name evidence="2" type="ORF">TWF703_000019</name>
</gene>
<dbReference type="Proteomes" id="UP000480548">
    <property type="component" value="Unassembled WGS sequence"/>
</dbReference>
<dbReference type="Pfam" id="PF11327">
    <property type="entry name" value="Egh16-like"/>
    <property type="match status" value="2"/>
</dbReference>
<reference evidence="2 3" key="1">
    <citation type="submission" date="2019-06" db="EMBL/GenBank/DDBJ databases">
        <authorList>
            <person name="Palmer J.M."/>
        </authorList>
    </citation>
    <scope>NUCLEOTIDE SEQUENCE [LARGE SCALE GENOMIC DNA]</scope>
    <source>
        <strain evidence="2 3">TWF703</strain>
    </source>
</reference>
<accession>A0A7C8PCJ2</accession>